<dbReference type="Proteomes" id="UP000759131">
    <property type="component" value="Unassembled WGS sequence"/>
</dbReference>
<evidence type="ECO:0000259" key="5">
    <source>
        <dbReference type="PROSITE" id="PS50026"/>
    </source>
</evidence>
<keyword evidence="1 2" id="KW-0245">EGF-like domain</keyword>
<organism evidence="6">
    <name type="scientific">Medioppia subpectinata</name>
    <dbReference type="NCBI Taxonomy" id="1979941"/>
    <lineage>
        <taxon>Eukaryota</taxon>
        <taxon>Metazoa</taxon>
        <taxon>Ecdysozoa</taxon>
        <taxon>Arthropoda</taxon>
        <taxon>Chelicerata</taxon>
        <taxon>Arachnida</taxon>
        <taxon>Acari</taxon>
        <taxon>Acariformes</taxon>
        <taxon>Sarcoptiformes</taxon>
        <taxon>Oribatida</taxon>
        <taxon>Brachypylina</taxon>
        <taxon>Oppioidea</taxon>
        <taxon>Oppiidae</taxon>
        <taxon>Medioppia</taxon>
    </lineage>
</organism>
<keyword evidence="4" id="KW-0472">Membrane</keyword>
<evidence type="ECO:0000313" key="6">
    <source>
        <dbReference type="EMBL" id="CAD7620933.1"/>
    </source>
</evidence>
<keyword evidence="7" id="KW-1185">Reference proteome</keyword>
<dbReference type="PANTHER" id="PTHR24043:SF8">
    <property type="entry name" value="EGF-LIKE DOMAIN-CONTAINING PROTEIN"/>
    <property type="match status" value="1"/>
</dbReference>
<dbReference type="AlphaFoldDB" id="A0A7R9PU36"/>
<keyword evidence="4" id="KW-0812">Transmembrane</keyword>
<evidence type="ECO:0000256" key="2">
    <source>
        <dbReference type="PROSITE-ProRule" id="PRU00076"/>
    </source>
</evidence>
<evidence type="ECO:0000256" key="4">
    <source>
        <dbReference type="SAM" id="Phobius"/>
    </source>
</evidence>
<dbReference type="Gene3D" id="2.170.300.10">
    <property type="entry name" value="Tie2 ligand-binding domain superfamily"/>
    <property type="match status" value="1"/>
</dbReference>
<dbReference type="EMBL" id="CAJPIZ010000405">
    <property type="protein sequence ID" value="CAG2101363.1"/>
    <property type="molecule type" value="Genomic_DNA"/>
</dbReference>
<keyword evidence="4" id="KW-1133">Transmembrane helix</keyword>
<feature type="compositionally biased region" description="Basic and acidic residues" evidence="3">
    <location>
        <begin position="257"/>
        <end position="271"/>
    </location>
</feature>
<dbReference type="CDD" id="cd00055">
    <property type="entry name" value="EGF_Lam"/>
    <property type="match status" value="1"/>
</dbReference>
<evidence type="ECO:0000256" key="1">
    <source>
        <dbReference type="ARBA" id="ARBA00022536"/>
    </source>
</evidence>
<protein>
    <recommendedName>
        <fullName evidence="5">EGF-like domain-containing protein</fullName>
    </recommendedName>
</protein>
<evidence type="ECO:0000313" key="7">
    <source>
        <dbReference type="Proteomes" id="UP000759131"/>
    </source>
</evidence>
<dbReference type="PROSITE" id="PS50026">
    <property type="entry name" value="EGF_3"/>
    <property type="match status" value="1"/>
</dbReference>
<dbReference type="PROSITE" id="PS00022">
    <property type="entry name" value="EGF_1"/>
    <property type="match status" value="1"/>
</dbReference>
<feature type="disulfide bond" evidence="2">
    <location>
        <begin position="59"/>
        <end position="68"/>
    </location>
</feature>
<feature type="region of interest" description="Disordered" evidence="3">
    <location>
        <begin position="245"/>
        <end position="282"/>
    </location>
</feature>
<dbReference type="InterPro" id="IPR002049">
    <property type="entry name" value="LE_dom"/>
</dbReference>
<dbReference type="InterPro" id="IPR000742">
    <property type="entry name" value="EGF"/>
</dbReference>
<name>A0A7R9PU36_9ACAR</name>
<reference evidence="6" key="1">
    <citation type="submission" date="2020-11" db="EMBL/GenBank/DDBJ databases">
        <authorList>
            <person name="Tran Van P."/>
        </authorList>
    </citation>
    <scope>NUCLEOTIDE SEQUENCE</scope>
</reference>
<keyword evidence="2" id="KW-1015">Disulfide bond</keyword>
<gene>
    <name evidence="6" type="ORF">OSB1V03_LOCUS1413</name>
</gene>
<dbReference type="InterPro" id="IPR042635">
    <property type="entry name" value="MEGF10/SREC1/2-like"/>
</dbReference>
<sequence>MDRQASAVSQFASISAFMGYVLIRKPVSVIPDKWGQNCANDCQCLHDSQCTAQTGDCRCSPGWVGDHCQTPCKVGRYGSGSVNAIVSLVILDVAESAPIEMNSTERLSTWMFIGCIAAIVGLLLPVLTIGAVIYLKRQKRWLRNVRIDRMTTFSSKPNAPDRQAVSNRSYDMTHVTPGCVYNKAVNHKFNKTNVKLLNNNLLNMNLNVNSLVDSMDGQSVMSDESLYARNQYHSIDELKEIVAQRDDPYDDVSNPKNNKEVENNDYDRLDTNRPNNTLNANYKKLNTDGLDVNKLQELTGIQTSNVQKYINHFEKQ</sequence>
<accession>A0A7R9PU36</accession>
<feature type="domain" description="EGF-like" evidence="5">
    <location>
        <begin position="39"/>
        <end position="69"/>
    </location>
</feature>
<feature type="transmembrane region" description="Helical" evidence="4">
    <location>
        <begin position="110"/>
        <end position="135"/>
    </location>
</feature>
<comment type="caution">
    <text evidence="2">Lacks conserved residue(s) required for the propagation of feature annotation.</text>
</comment>
<dbReference type="GO" id="GO:0005044">
    <property type="term" value="F:scavenger receptor activity"/>
    <property type="evidence" value="ECO:0007669"/>
    <property type="project" value="InterPro"/>
</dbReference>
<dbReference type="OrthoDB" id="18487at2759"/>
<proteinExistence type="predicted"/>
<dbReference type="EMBL" id="OC854980">
    <property type="protein sequence ID" value="CAD7620933.1"/>
    <property type="molecule type" value="Genomic_DNA"/>
</dbReference>
<evidence type="ECO:0000256" key="3">
    <source>
        <dbReference type="SAM" id="MobiDB-lite"/>
    </source>
</evidence>
<dbReference type="PANTHER" id="PTHR24043">
    <property type="entry name" value="SCAVENGER RECEPTOR CLASS F"/>
    <property type="match status" value="1"/>
</dbReference>